<accession>A0ABP7PTV8</accession>
<protein>
    <recommendedName>
        <fullName evidence="4">ABC transmembrane type-1 domain-containing protein</fullName>
    </recommendedName>
</protein>
<feature type="transmembrane region" description="Helical" evidence="1">
    <location>
        <begin position="18"/>
        <end position="40"/>
    </location>
</feature>
<proteinExistence type="predicted"/>
<keyword evidence="1" id="KW-0812">Transmembrane</keyword>
<dbReference type="Proteomes" id="UP001501081">
    <property type="component" value="Unassembled WGS sequence"/>
</dbReference>
<evidence type="ECO:0000313" key="2">
    <source>
        <dbReference type="EMBL" id="GAA3971171.1"/>
    </source>
</evidence>
<sequence>MDIQKLFYRQLPELVNKFAGSILAYALLLAAVARFTMSYLDLTKSLFFSRLSFLKNSMRDWLYSEANYRDLLILTFAGVDIEDALFDQPTDRMKGQIQWGANVAIGFLENITLNRDIIKKRNTYLA</sequence>
<name>A0ABP7PTV8_9SPHI</name>
<keyword evidence="3" id="KW-1185">Reference proteome</keyword>
<gene>
    <name evidence="2" type="ORF">GCM10022246_24580</name>
</gene>
<organism evidence="2 3">
    <name type="scientific">Pedobacter ginsengiterrae</name>
    <dbReference type="NCBI Taxonomy" id="871696"/>
    <lineage>
        <taxon>Bacteria</taxon>
        <taxon>Pseudomonadati</taxon>
        <taxon>Bacteroidota</taxon>
        <taxon>Sphingobacteriia</taxon>
        <taxon>Sphingobacteriales</taxon>
        <taxon>Sphingobacteriaceae</taxon>
        <taxon>Pedobacter</taxon>
    </lineage>
</organism>
<evidence type="ECO:0000256" key="1">
    <source>
        <dbReference type="SAM" id="Phobius"/>
    </source>
</evidence>
<evidence type="ECO:0000313" key="3">
    <source>
        <dbReference type="Proteomes" id="UP001501081"/>
    </source>
</evidence>
<reference evidence="3" key="1">
    <citation type="journal article" date="2019" name="Int. J. Syst. Evol. Microbiol.">
        <title>The Global Catalogue of Microorganisms (GCM) 10K type strain sequencing project: providing services to taxonomists for standard genome sequencing and annotation.</title>
        <authorList>
            <consortium name="The Broad Institute Genomics Platform"/>
            <consortium name="The Broad Institute Genome Sequencing Center for Infectious Disease"/>
            <person name="Wu L."/>
            <person name="Ma J."/>
        </authorList>
    </citation>
    <scope>NUCLEOTIDE SEQUENCE [LARGE SCALE GENOMIC DNA]</scope>
    <source>
        <strain evidence="3">JCM 17338</strain>
    </source>
</reference>
<comment type="caution">
    <text evidence="2">The sequence shown here is derived from an EMBL/GenBank/DDBJ whole genome shotgun (WGS) entry which is preliminary data.</text>
</comment>
<keyword evidence="1" id="KW-0472">Membrane</keyword>
<dbReference type="RefSeq" id="WP_344767422.1">
    <property type="nucleotide sequence ID" value="NZ_BAABAK010000011.1"/>
</dbReference>
<dbReference type="EMBL" id="BAABAK010000011">
    <property type="protein sequence ID" value="GAA3971171.1"/>
    <property type="molecule type" value="Genomic_DNA"/>
</dbReference>
<keyword evidence="1" id="KW-1133">Transmembrane helix</keyword>
<evidence type="ECO:0008006" key="4">
    <source>
        <dbReference type="Google" id="ProtNLM"/>
    </source>
</evidence>